<protein>
    <submittedName>
        <fullName evidence="3">Uncharacterized protein</fullName>
    </submittedName>
</protein>
<dbReference type="EMBL" id="JADAQX010000249">
    <property type="protein sequence ID" value="KAF8821032.1"/>
    <property type="molecule type" value="Genomic_DNA"/>
</dbReference>
<proteinExistence type="inferred from homology"/>
<dbReference type="Proteomes" id="UP000823046">
    <property type="component" value="Unassembled WGS sequence"/>
</dbReference>
<comment type="caution">
    <text evidence="3">The sequence shown here is derived from an EMBL/GenBank/DDBJ whole genome shotgun (WGS) entry which is preliminary data.</text>
</comment>
<evidence type="ECO:0000256" key="2">
    <source>
        <dbReference type="ARBA" id="ARBA00023306"/>
    </source>
</evidence>
<dbReference type="PANTHER" id="PTHR12634">
    <property type="entry name" value="SIT4 YEAST -ASSOCIATING PROTEIN-RELATED"/>
    <property type="match status" value="1"/>
</dbReference>
<feature type="non-terminal residue" evidence="3">
    <location>
        <position position="288"/>
    </location>
</feature>
<organism evidence="3 4">
    <name type="scientific">Cardiosporidium cionae</name>
    <dbReference type="NCBI Taxonomy" id="476202"/>
    <lineage>
        <taxon>Eukaryota</taxon>
        <taxon>Sar</taxon>
        <taxon>Alveolata</taxon>
        <taxon>Apicomplexa</taxon>
        <taxon>Aconoidasida</taxon>
        <taxon>Nephromycida</taxon>
        <taxon>Cardiosporidium</taxon>
    </lineage>
</organism>
<reference evidence="3 4" key="1">
    <citation type="journal article" date="2020" name="bioRxiv">
        <title>Metabolic contributions of an alphaproteobacterial endosymbiont in the apicomplexan Cardiosporidium cionae.</title>
        <authorList>
            <person name="Hunter E.S."/>
            <person name="Paight C.J."/>
            <person name="Lane C.E."/>
        </authorList>
    </citation>
    <scope>NUCLEOTIDE SEQUENCE [LARGE SCALE GENOMIC DNA]</scope>
    <source>
        <strain evidence="3">ESH_2018</strain>
    </source>
</reference>
<accession>A0ABQ7JAL8</accession>
<evidence type="ECO:0000313" key="4">
    <source>
        <dbReference type="Proteomes" id="UP000823046"/>
    </source>
</evidence>
<gene>
    <name evidence="3" type="ORF">IE077_002548</name>
</gene>
<sequence length="288" mass="32691">MLAFISSCISAVVYPTVNPYTCIDTMELSGSFWDNADDGAEDENNIQTALVSPMCSIEALLGYDEFLQELRTNTHALVEFVSRRNSLQTIVSLITEEPPEDASEARCYKLPFIANEAICLSVEGVMKNFFLDVPHPSPLSLLWNFLDNPKPLNPVLSGYFHRSMDALLNKNCVQFIAYLRDHPYLVDKLFSHFYSHSISGFFQKLICNKLFFEEVIAIDGITTYLLQQLFVDEEDISNDIYKERSENVTSILLFLFALNSEFPNGNIPLIELTSNENMNFLLDLLFSG</sequence>
<dbReference type="InterPro" id="IPR007587">
    <property type="entry name" value="SAPS"/>
</dbReference>
<keyword evidence="4" id="KW-1185">Reference proteome</keyword>
<evidence type="ECO:0000256" key="1">
    <source>
        <dbReference type="ARBA" id="ARBA00006180"/>
    </source>
</evidence>
<keyword evidence="2" id="KW-0131">Cell cycle</keyword>
<name>A0ABQ7JAL8_9APIC</name>
<evidence type="ECO:0000313" key="3">
    <source>
        <dbReference type="EMBL" id="KAF8821032.1"/>
    </source>
</evidence>
<comment type="similarity">
    <text evidence="1">Belongs to the SAPS family.</text>
</comment>
<dbReference type="PANTHER" id="PTHR12634:SF8">
    <property type="entry name" value="FIERY MOUNTAIN, ISOFORM D"/>
    <property type="match status" value="1"/>
</dbReference>